<accession>A0A2K8SH95</accession>
<proteinExistence type="predicted"/>
<dbReference type="EMBL" id="CP024785">
    <property type="protein sequence ID" value="AUB34797.1"/>
    <property type="molecule type" value="Genomic_DNA"/>
</dbReference>
<name>A0A2K8SH95_9NOSO</name>
<sequence length="41" mass="4767">MPLPAYLYDYESEMGLQHFLPIKTIFIVEAQHCFASKAYSI</sequence>
<evidence type="ECO:0000313" key="2">
    <source>
        <dbReference type="Proteomes" id="UP000232003"/>
    </source>
</evidence>
<dbReference type="KEGG" id="nfl:COO91_00628"/>
<keyword evidence="2" id="KW-1185">Reference proteome</keyword>
<reference evidence="1 2" key="1">
    <citation type="submission" date="2017-11" db="EMBL/GenBank/DDBJ databases">
        <title>Complete genome of a free-living desiccation-tolerant cyanobacterium and its photosynthetic adaptation to extreme terrestrial habitat.</title>
        <authorList>
            <person name="Shang J."/>
        </authorList>
    </citation>
    <scope>NUCLEOTIDE SEQUENCE [LARGE SCALE GENOMIC DNA]</scope>
    <source>
        <strain evidence="1 2">CCNUN1</strain>
    </source>
</reference>
<protein>
    <submittedName>
        <fullName evidence="1">Uncharacterized protein</fullName>
    </submittedName>
</protein>
<organism evidence="1 2">
    <name type="scientific">Nostoc flagelliforme CCNUN1</name>
    <dbReference type="NCBI Taxonomy" id="2038116"/>
    <lineage>
        <taxon>Bacteria</taxon>
        <taxon>Bacillati</taxon>
        <taxon>Cyanobacteriota</taxon>
        <taxon>Cyanophyceae</taxon>
        <taxon>Nostocales</taxon>
        <taxon>Nostocaceae</taxon>
        <taxon>Nostoc</taxon>
    </lineage>
</organism>
<evidence type="ECO:0000313" key="1">
    <source>
        <dbReference type="EMBL" id="AUB34797.1"/>
    </source>
</evidence>
<dbReference type="AlphaFoldDB" id="A0A2K8SH95"/>
<dbReference type="Proteomes" id="UP000232003">
    <property type="component" value="Chromosome"/>
</dbReference>
<gene>
    <name evidence="1" type="ORF">COO91_00628</name>
</gene>